<dbReference type="RefSeq" id="WP_011357766.1">
    <property type="nucleotide sequence ID" value="NC_007512.1"/>
</dbReference>
<dbReference type="eggNOG" id="ENOG5030R1W">
    <property type="taxonomic scope" value="Bacteria"/>
</dbReference>
<dbReference type="AlphaFoldDB" id="Q3B439"/>
<protein>
    <recommendedName>
        <fullName evidence="4">DUF4239 domain-containing protein</fullName>
    </recommendedName>
</protein>
<evidence type="ECO:0000256" key="1">
    <source>
        <dbReference type="SAM" id="Phobius"/>
    </source>
</evidence>
<sequence>MEDLMALMFAVLFGTAMFAVTGAFITRKFFGYKVLEKNNDVAGFIYGVLGVMYSVFLAFVIIDEWEIRRDAESNIQQEVNSLASVYRGLNLLENPQVTRIQSTIEEYFRVVANNEWPLMAEGKASVAAERQSIDIIQSIYHIEPRSRFEELWLVRIISDLDAFESARLSRIMSAKYTLNVFFWAVLVSGAILTIGFAWLFGTPNFLAQSIMMAFLGAVMAMLICIALSLDHPFKGIIPLDYDEFLNQSELIKGDG</sequence>
<dbReference type="EMBL" id="CP000096">
    <property type="protein sequence ID" value="ABB23892.1"/>
    <property type="molecule type" value="Genomic_DNA"/>
</dbReference>
<feature type="transmembrane region" description="Helical" evidence="1">
    <location>
        <begin position="176"/>
        <end position="199"/>
    </location>
</feature>
<keyword evidence="1" id="KW-1133">Transmembrane helix</keyword>
<reference evidence="3" key="1">
    <citation type="submission" date="2005-08" db="EMBL/GenBank/DDBJ databases">
        <title>Complete sequence of Pelodictyon luteolum DSM 273.</title>
        <authorList>
            <consortium name="US DOE Joint Genome Institute"/>
            <person name="Copeland A."/>
            <person name="Lucas S."/>
            <person name="Lapidus A."/>
            <person name="Barry K."/>
            <person name="Detter J.C."/>
            <person name="Glavina T."/>
            <person name="Hammon N."/>
            <person name="Israni S."/>
            <person name="Pitluck S."/>
            <person name="Bryant D."/>
            <person name="Schmutz J."/>
            <person name="Larimer F."/>
            <person name="Land M."/>
            <person name="Kyrpides N."/>
            <person name="Ivanova N."/>
            <person name="Richardson P."/>
        </authorList>
    </citation>
    <scope>NUCLEOTIDE SEQUENCE [LARGE SCALE GENOMIC DNA]</scope>
    <source>
        <strain evidence="3">DSM 273 / BCRC 81028 / 2530</strain>
    </source>
</reference>
<keyword evidence="1" id="KW-0472">Membrane</keyword>
<proteinExistence type="predicted"/>
<gene>
    <name evidence="2" type="ordered locus">Plut_1030</name>
</gene>
<accession>Q3B439</accession>
<name>Q3B439_CHLL3</name>
<evidence type="ECO:0000313" key="2">
    <source>
        <dbReference type="EMBL" id="ABB23892.1"/>
    </source>
</evidence>
<dbReference type="Pfam" id="PF14023">
    <property type="entry name" value="Bestrophin-like"/>
    <property type="match status" value="1"/>
</dbReference>
<dbReference type="Proteomes" id="UP000002709">
    <property type="component" value="Chromosome"/>
</dbReference>
<keyword evidence="3" id="KW-1185">Reference proteome</keyword>
<feature type="transmembrane region" description="Helical" evidence="1">
    <location>
        <begin position="205"/>
        <end position="229"/>
    </location>
</feature>
<evidence type="ECO:0008006" key="4">
    <source>
        <dbReference type="Google" id="ProtNLM"/>
    </source>
</evidence>
<evidence type="ECO:0000313" key="3">
    <source>
        <dbReference type="Proteomes" id="UP000002709"/>
    </source>
</evidence>
<feature type="transmembrane region" description="Helical" evidence="1">
    <location>
        <begin position="41"/>
        <end position="62"/>
    </location>
</feature>
<dbReference type="HOGENOM" id="CLU_090342_3_0_10"/>
<dbReference type="KEGG" id="plt:Plut_1030"/>
<dbReference type="OrthoDB" id="65938at2"/>
<dbReference type="InterPro" id="IPR025333">
    <property type="entry name" value="DUF4239"/>
</dbReference>
<organism evidence="2 3">
    <name type="scientific">Chlorobium luteolum (strain DSM 273 / BCRC 81028 / 2530)</name>
    <name type="common">Pelodictyon luteolum</name>
    <dbReference type="NCBI Taxonomy" id="319225"/>
    <lineage>
        <taxon>Bacteria</taxon>
        <taxon>Pseudomonadati</taxon>
        <taxon>Chlorobiota</taxon>
        <taxon>Chlorobiia</taxon>
        <taxon>Chlorobiales</taxon>
        <taxon>Chlorobiaceae</taxon>
        <taxon>Chlorobium/Pelodictyon group</taxon>
        <taxon>Pelodictyon</taxon>
    </lineage>
</organism>
<feature type="transmembrane region" description="Helical" evidence="1">
    <location>
        <begin position="7"/>
        <end position="26"/>
    </location>
</feature>
<keyword evidence="1" id="KW-0812">Transmembrane</keyword>